<keyword evidence="4" id="KW-0804">Transcription</keyword>
<dbReference type="Gene3D" id="1.10.10.10">
    <property type="entry name" value="Winged helix-like DNA-binding domain superfamily/Winged helix DNA-binding domain"/>
    <property type="match status" value="1"/>
</dbReference>
<dbReference type="GO" id="GO:0003700">
    <property type="term" value="F:DNA-binding transcription factor activity"/>
    <property type="evidence" value="ECO:0007669"/>
    <property type="project" value="InterPro"/>
</dbReference>
<name>A0A1X9N9H4_9GAMM</name>
<evidence type="ECO:0000313" key="7">
    <source>
        <dbReference type="Proteomes" id="UP000193450"/>
    </source>
</evidence>
<proteinExistence type="inferred from homology"/>
<evidence type="ECO:0000256" key="4">
    <source>
        <dbReference type="ARBA" id="ARBA00023163"/>
    </source>
</evidence>
<evidence type="ECO:0000256" key="2">
    <source>
        <dbReference type="ARBA" id="ARBA00023015"/>
    </source>
</evidence>
<accession>A0A1X9N9H4</accession>
<dbReference type="PANTHER" id="PTHR30126:SF4">
    <property type="entry name" value="LYSR FAMILY TRANSCRIPTIONAL REGULATOR"/>
    <property type="match status" value="1"/>
</dbReference>
<dbReference type="InterPro" id="IPR036390">
    <property type="entry name" value="WH_DNA-bd_sf"/>
</dbReference>
<keyword evidence="2" id="KW-0805">Transcription regulation</keyword>
<evidence type="ECO:0000256" key="1">
    <source>
        <dbReference type="ARBA" id="ARBA00009437"/>
    </source>
</evidence>
<dbReference type="InterPro" id="IPR036388">
    <property type="entry name" value="WH-like_DNA-bd_sf"/>
</dbReference>
<dbReference type="SUPFAM" id="SSF46785">
    <property type="entry name" value="Winged helix' DNA-binding domain"/>
    <property type="match status" value="1"/>
</dbReference>
<evidence type="ECO:0000256" key="3">
    <source>
        <dbReference type="ARBA" id="ARBA00023125"/>
    </source>
</evidence>
<comment type="similarity">
    <text evidence="1">Belongs to the LysR transcriptional regulatory family.</text>
</comment>
<dbReference type="Proteomes" id="UP000193450">
    <property type="component" value="Chromosome"/>
</dbReference>
<dbReference type="AlphaFoldDB" id="A0A1X9N9H4"/>
<dbReference type="InterPro" id="IPR005119">
    <property type="entry name" value="LysR_subst-bd"/>
</dbReference>
<dbReference type="Pfam" id="PF03466">
    <property type="entry name" value="LysR_substrate"/>
    <property type="match status" value="1"/>
</dbReference>
<dbReference type="STRING" id="716816.BST96_11605"/>
<dbReference type="PROSITE" id="PS50931">
    <property type="entry name" value="HTH_LYSR"/>
    <property type="match status" value="1"/>
</dbReference>
<protein>
    <recommendedName>
        <fullName evidence="5">HTH lysR-type domain-containing protein</fullName>
    </recommendedName>
</protein>
<feature type="domain" description="HTH lysR-type" evidence="5">
    <location>
        <begin position="5"/>
        <end position="62"/>
    </location>
</feature>
<dbReference type="RefSeq" id="WP_085758862.1">
    <property type="nucleotide sequence ID" value="NZ_CP019343.1"/>
</dbReference>
<organism evidence="6 7">
    <name type="scientific">Oceanicoccus sagamiensis</name>
    <dbReference type="NCBI Taxonomy" id="716816"/>
    <lineage>
        <taxon>Bacteria</taxon>
        <taxon>Pseudomonadati</taxon>
        <taxon>Pseudomonadota</taxon>
        <taxon>Gammaproteobacteria</taxon>
        <taxon>Cellvibrionales</taxon>
        <taxon>Spongiibacteraceae</taxon>
        <taxon>Oceanicoccus</taxon>
    </lineage>
</organism>
<evidence type="ECO:0000259" key="5">
    <source>
        <dbReference type="PROSITE" id="PS50931"/>
    </source>
</evidence>
<dbReference type="OrthoDB" id="196624at2"/>
<reference evidence="6 7" key="1">
    <citation type="submission" date="2016-11" db="EMBL/GenBank/DDBJ databases">
        <title>Trade-off between light-utilization and light-protection in marine flavobacteria.</title>
        <authorList>
            <person name="Kumagai Y."/>
        </authorList>
    </citation>
    <scope>NUCLEOTIDE SEQUENCE [LARGE SCALE GENOMIC DNA]</scope>
    <source>
        <strain evidence="6 7">NBRC 107125</strain>
    </source>
</reference>
<dbReference type="Pfam" id="PF00126">
    <property type="entry name" value="HTH_1"/>
    <property type="match status" value="1"/>
</dbReference>
<dbReference type="SUPFAM" id="SSF53850">
    <property type="entry name" value="Periplasmic binding protein-like II"/>
    <property type="match status" value="1"/>
</dbReference>
<dbReference type="GO" id="GO:0000976">
    <property type="term" value="F:transcription cis-regulatory region binding"/>
    <property type="evidence" value="ECO:0007669"/>
    <property type="project" value="TreeGrafter"/>
</dbReference>
<dbReference type="PANTHER" id="PTHR30126">
    <property type="entry name" value="HTH-TYPE TRANSCRIPTIONAL REGULATOR"/>
    <property type="match status" value="1"/>
</dbReference>
<dbReference type="Gene3D" id="3.40.190.290">
    <property type="match status" value="1"/>
</dbReference>
<keyword evidence="7" id="KW-1185">Reference proteome</keyword>
<sequence length="297" mass="32827">MPSPLSLEALEVLDAIERKGSFAAAATHLNRVPSAVSYTVQKLEQDLDISLFQRQGRKSVLTGAGKHLVEQGRQLLLAASDIAASTQQVATGWEPRLRIALDHILPDEYLLPIIEQLYQVQPAINLELSQEVLAGTWEALVEDRVDLIIGAVDAAPNHKGIRSIPWHDTQAVFVASPKHPICQQSQPLTEQQIRQSRSVIVRDSSKNLAPLSRGIHNKKSSIYVPNMAMKIAAHRQGLGVGSLPRHLVKDELANGTLVELKVSHNRPITKNHIAWKISNRGQALKWLVDKLQQQPPL</sequence>
<dbReference type="EMBL" id="CP019343">
    <property type="protein sequence ID" value="ARN74710.1"/>
    <property type="molecule type" value="Genomic_DNA"/>
</dbReference>
<keyword evidence="3" id="KW-0238">DNA-binding</keyword>
<dbReference type="InterPro" id="IPR000847">
    <property type="entry name" value="LysR_HTH_N"/>
</dbReference>
<evidence type="ECO:0000313" key="6">
    <source>
        <dbReference type="EMBL" id="ARN74710.1"/>
    </source>
</evidence>
<dbReference type="KEGG" id="osg:BST96_11605"/>
<gene>
    <name evidence="6" type="ORF">BST96_11605</name>
</gene>